<feature type="modified residue" description="4-aspartylphosphate" evidence="2">
    <location>
        <position position="52"/>
    </location>
</feature>
<proteinExistence type="predicted"/>
<evidence type="ECO:0000313" key="6">
    <source>
        <dbReference type="Proteomes" id="UP000028534"/>
    </source>
</evidence>
<keyword evidence="1 2" id="KW-0597">Phosphoprotein</keyword>
<geneLocation type="plasmid" evidence="5">
    <name>p-A-Sy</name>
</geneLocation>
<evidence type="ECO:0000259" key="3">
    <source>
        <dbReference type="PROSITE" id="PS50110"/>
    </source>
</evidence>
<dbReference type="EMBL" id="CP053022">
    <property type="protein sequence ID" value="QJR05835.1"/>
    <property type="molecule type" value="Genomic_DNA"/>
</dbReference>
<dbReference type="Pfam" id="PF00072">
    <property type="entry name" value="Response_reg"/>
    <property type="match status" value="1"/>
</dbReference>
<organism evidence="4 6">
    <name type="scientific">Sphingobium yanoikuyae</name>
    <name type="common">Sphingomonas yanoikuyae</name>
    <dbReference type="NCBI Taxonomy" id="13690"/>
    <lineage>
        <taxon>Bacteria</taxon>
        <taxon>Pseudomonadati</taxon>
        <taxon>Pseudomonadota</taxon>
        <taxon>Alphaproteobacteria</taxon>
        <taxon>Sphingomonadales</taxon>
        <taxon>Sphingomonadaceae</taxon>
        <taxon>Sphingobium</taxon>
    </lineage>
</organism>
<keyword evidence="5" id="KW-0614">Plasmid</keyword>
<gene>
    <name evidence="4" type="ORF">CP98_04131</name>
    <name evidence="5" type="ORF">HH800_26725</name>
</gene>
<evidence type="ECO:0000256" key="2">
    <source>
        <dbReference type="PROSITE-ProRule" id="PRU00169"/>
    </source>
</evidence>
<dbReference type="SMART" id="SM00448">
    <property type="entry name" value="REC"/>
    <property type="match status" value="1"/>
</dbReference>
<dbReference type="Gene3D" id="3.40.50.2300">
    <property type="match status" value="1"/>
</dbReference>
<dbReference type="InterPro" id="IPR050595">
    <property type="entry name" value="Bact_response_regulator"/>
</dbReference>
<geneLocation type="plasmid" evidence="7">
    <name>p-a-sy</name>
</geneLocation>
<dbReference type="PANTHER" id="PTHR44591">
    <property type="entry name" value="STRESS RESPONSE REGULATOR PROTEIN 1"/>
    <property type="match status" value="1"/>
</dbReference>
<reference evidence="4 6" key="1">
    <citation type="submission" date="2014-03" db="EMBL/GenBank/DDBJ databases">
        <title>Genome sequence of Sphingobium yanoikuyae B1.</title>
        <authorList>
            <person name="Gan H.M."/>
            <person name="Gan H.Y."/>
            <person name="Savka M.A."/>
        </authorList>
    </citation>
    <scope>NUCLEOTIDE SEQUENCE [LARGE SCALE GENOMIC DNA]</scope>
    <source>
        <strain evidence="4 6">B1</strain>
    </source>
</reference>
<accession>A0A084EEP9</accession>
<dbReference type="PROSITE" id="PS50110">
    <property type="entry name" value="RESPONSE_REGULATORY"/>
    <property type="match status" value="1"/>
</dbReference>
<evidence type="ECO:0000256" key="1">
    <source>
        <dbReference type="ARBA" id="ARBA00022553"/>
    </source>
</evidence>
<dbReference type="EMBL" id="JGVR01000033">
    <property type="protein sequence ID" value="KEZ16441.1"/>
    <property type="molecule type" value="Genomic_DNA"/>
</dbReference>
<dbReference type="Proteomes" id="UP000502611">
    <property type="component" value="Plasmid p-A-Sy"/>
</dbReference>
<dbReference type="PANTHER" id="PTHR44591:SF3">
    <property type="entry name" value="RESPONSE REGULATORY DOMAIN-CONTAINING PROTEIN"/>
    <property type="match status" value="1"/>
</dbReference>
<dbReference type="eggNOG" id="COG0745">
    <property type="taxonomic scope" value="Bacteria"/>
</dbReference>
<evidence type="ECO:0000313" key="5">
    <source>
        <dbReference type="EMBL" id="QJR05835.1"/>
    </source>
</evidence>
<dbReference type="GO" id="GO:0000160">
    <property type="term" value="P:phosphorelay signal transduction system"/>
    <property type="evidence" value="ECO:0007669"/>
    <property type="project" value="InterPro"/>
</dbReference>
<dbReference type="PATRIC" id="fig|13690.10.peg.4245"/>
<dbReference type="RefSeq" id="WP_017502776.1">
    <property type="nucleotide sequence ID" value="NZ_CP053022.1"/>
</dbReference>
<sequence length="123" mass="13058">MHILITEDEAILAMHLPMFLEELGADSCSVAATQAEAVREALDHKPHLIASDVNLAEGSGPGAVKAIRSRPGDIPVVYITGTPEQARIADLGAPVIAKPIRWLDLVEATQDHGLPTPLPADKE</sequence>
<reference evidence="5 7" key="2">
    <citation type="submission" date="2020-04" db="EMBL/GenBank/DDBJ databases">
        <title>The Whole Genome Analysis of High salt-tolerant Sphingobium yanoikuyae YC-XJ2 with Aryl organophosphorus flame retardants (aryl-OPFRs)-degrading capacity and characteristics of Related phosphotriesterase.</title>
        <authorList>
            <person name="Li X."/>
        </authorList>
    </citation>
    <scope>NUCLEOTIDE SEQUENCE [LARGE SCALE GENOMIC DNA]</scope>
    <source>
        <strain evidence="5 7">YC-XJ2</strain>
        <plasmid evidence="5">p-A-Sy</plasmid>
        <plasmid evidence="7">p-a-sy</plasmid>
    </source>
</reference>
<dbReference type="Proteomes" id="UP000028534">
    <property type="component" value="Unassembled WGS sequence"/>
</dbReference>
<feature type="domain" description="Response regulatory" evidence="3">
    <location>
        <begin position="2"/>
        <end position="113"/>
    </location>
</feature>
<dbReference type="InterPro" id="IPR011006">
    <property type="entry name" value="CheY-like_superfamily"/>
</dbReference>
<name>A0A084EEP9_SPHYA</name>
<protein>
    <submittedName>
        <fullName evidence="4 5">Response regulator</fullName>
    </submittedName>
</protein>
<dbReference type="InterPro" id="IPR001789">
    <property type="entry name" value="Sig_transdc_resp-reg_receiver"/>
</dbReference>
<dbReference type="SUPFAM" id="SSF52172">
    <property type="entry name" value="CheY-like"/>
    <property type="match status" value="1"/>
</dbReference>
<evidence type="ECO:0000313" key="7">
    <source>
        <dbReference type="Proteomes" id="UP000502611"/>
    </source>
</evidence>
<evidence type="ECO:0000313" key="4">
    <source>
        <dbReference type="EMBL" id="KEZ16441.1"/>
    </source>
</evidence>
<dbReference type="AlphaFoldDB" id="A0A084EEP9"/>